<proteinExistence type="predicted"/>
<dbReference type="EMBL" id="GBXM01026642">
    <property type="protein sequence ID" value="JAH81935.1"/>
    <property type="molecule type" value="Transcribed_RNA"/>
</dbReference>
<accession>A0A0E9VXA5</accession>
<dbReference type="AlphaFoldDB" id="A0A0E9VXA5"/>
<evidence type="ECO:0000256" key="1">
    <source>
        <dbReference type="SAM" id="Phobius"/>
    </source>
</evidence>
<protein>
    <submittedName>
        <fullName evidence="2">Uncharacterized protein</fullName>
    </submittedName>
</protein>
<evidence type="ECO:0000313" key="2">
    <source>
        <dbReference type="EMBL" id="JAH81935.1"/>
    </source>
</evidence>
<keyword evidence="1" id="KW-0812">Transmembrane</keyword>
<reference evidence="2" key="2">
    <citation type="journal article" date="2015" name="Fish Shellfish Immunol.">
        <title>Early steps in the European eel (Anguilla anguilla)-Vibrio vulnificus interaction in the gills: Role of the RtxA13 toxin.</title>
        <authorList>
            <person name="Callol A."/>
            <person name="Pajuelo D."/>
            <person name="Ebbesson L."/>
            <person name="Teles M."/>
            <person name="MacKenzie S."/>
            <person name="Amaro C."/>
        </authorList>
    </citation>
    <scope>NUCLEOTIDE SEQUENCE</scope>
</reference>
<keyword evidence="1" id="KW-0472">Membrane</keyword>
<name>A0A0E9VXA5_ANGAN</name>
<sequence length="58" mass="7033">MSGEEEAQKMAVRCVLELKPEHAPLSKNVLVHMLFIHYYYVLFSFIYFQNENRCWLYC</sequence>
<keyword evidence="1" id="KW-1133">Transmembrane helix</keyword>
<organism evidence="2">
    <name type="scientific">Anguilla anguilla</name>
    <name type="common">European freshwater eel</name>
    <name type="synonym">Muraena anguilla</name>
    <dbReference type="NCBI Taxonomy" id="7936"/>
    <lineage>
        <taxon>Eukaryota</taxon>
        <taxon>Metazoa</taxon>
        <taxon>Chordata</taxon>
        <taxon>Craniata</taxon>
        <taxon>Vertebrata</taxon>
        <taxon>Euteleostomi</taxon>
        <taxon>Actinopterygii</taxon>
        <taxon>Neopterygii</taxon>
        <taxon>Teleostei</taxon>
        <taxon>Anguilliformes</taxon>
        <taxon>Anguillidae</taxon>
        <taxon>Anguilla</taxon>
    </lineage>
</organism>
<reference evidence="2" key="1">
    <citation type="submission" date="2014-11" db="EMBL/GenBank/DDBJ databases">
        <authorList>
            <person name="Amaro Gonzalez C."/>
        </authorList>
    </citation>
    <scope>NUCLEOTIDE SEQUENCE</scope>
</reference>
<feature type="transmembrane region" description="Helical" evidence="1">
    <location>
        <begin position="29"/>
        <end position="48"/>
    </location>
</feature>